<dbReference type="InterPro" id="IPR036188">
    <property type="entry name" value="FAD/NAD-bd_sf"/>
</dbReference>
<dbReference type="EC" id="1.3.5.5" evidence="2"/>
<keyword evidence="3" id="KW-1185">Reference proteome</keyword>
<gene>
    <name evidence="2" type="primary">pds</name>
    <name evidence="2" type="ORF">DEA8626_00117</name>
</gene>
<dbReference type="Gene3D" id="3.90.660.20">
    <property type="entry name" value="Protoporphyrinogen oxidase, mitochondrial, domain 2"/>
    <property type="match status" value="1"/>
</dbReference>
<dbReference type="AlphaFoldDB" id="A0A2R8B202"/>
<evidence type="ECO:0000313" key="3">
    <source>
        <dbReference type="Proteomes" id="UP000244924"/>
    </source>
</evidence>
<dbReference type="RefSeq" id="WP_108851140.1">
    <property type="nucleotide sequence ID" value="NZ_OMOQ01000001.1"/>
</dbReference>
<dbReference type="PANTHER" id="PTHR42923:SF46">
    <property type="entry name" value="AMINE OXIDASE"/>
    <property type="match status" value="1"/>
</dbReference>
<evidence type="ECO:0000259" key="1">
    <source>
        <dbReference type="Pfam" id="PF01593"/>
    </source>
</evidence>
<protein>
    <submittedName>
        <fullName evidence="2">15-cis-phytoene desaturase</fullName>
        <ecNumber evidence="2">1.3.5.5</ecNumber>
    </submittedName>
</protein>
<accession>A0A2R8B202</accession>
<dbReference type="Gene3D" id="3.50.50.60">
    <property type="entry name" value="FAD/NAD(P)-binding domain"/>
    <property type="match status" value="1"/>
</dbReference>
<proteinExistence type="predicted"/>
<sequence>MNAQGKRTWCVAGGGVLGQVIALRLAQAGHHVSVLEAAPETGGLAASWSIDDIVWDKHYHVILPADRRTLELVSELGLSSALVWKRSRTGFFADGRLSPLNSAVDYLRLPSLGILAKARLAFTLMWAARIEDGRPLDQVPVGDWLTKWSGREAYERLWRPLLRAKLGTNDDRASAAFIWATVRRLYLARSAGAKTETLGFIDGGYDRILSALRDRLSSAGVDIVTGCPITRIAPQGDQLQVETAKGARLFDDVVSTLPCGVTARLCDALSPELKARLDSVVYQGIICASLVLDRPLGGYYLTYLTDSDLPFTAVVEMSALAGRERFGGKSLVYLPRYVAQDDPFWELDDGAVRARFVAGITRIYPDLDPGAIRAFRLSRVRNVMAVPTVGYLDAVPAVETNIPGFHIVNSAQITDGTLNVDATLGVAEAALPRLLGGAMADNLSSAA</sequence>
<dbReference type="InterPro" id="IPR002937">
    <property type="entry name" value="Amino_oxidase"/>
</dbReference>
<dbReference type="SUPFAM" id="SSF51905">
    <property type="entry name" value="FAD/NAD(P)-binding domain"/>
    <property type="match status" value="1"/>
</dbReference>
<dbReference type="Proteomes" id="UP000244924">
    <property type="component" value="Unassembled WGS sequence"/>
</dbReference>
<dbReference type="OrthoDB" id="9803192at2"/>
<dbReference type="Gene3D" id="1.10.3110.10">
    <property type="entry name" value="protoporphyrinogen ix oxidase, domain 3"/>
    <property type="match status" value="1"/>
</dbReference>
<name>A0A2R8B202_9RHOB</name>
<dbReference type="NCBIfam" id="NF005560">
    <property type="entry name" value="PRK07233.1"/>
    <property type="match status" value="1"/>
</dbReference>
<reference evidence="2 3" key="1">
    <citation type="submission" date="2018-03" db="EMBL/GenBank/DDBJ databases">
        <authorList>
            <person name="Keele B.F."/>
        </authorList>
    </citation>
    <scope>NUCLEOTIDE SEQUENCE [LARGE SCALE GENOMIC DNA]</scope>
    <source>
        <strain evidence="2 3">CECT 8626</strain>
    </source>
</reference>
<organism evidence="2 3">
    <name type="scientific">Albidovulum aquaemixtae</name>
    <dbReference type="NCBI Taxonomy" id="1542388"/>
    <lineage>
        <taxon>Bacteria</taxon>
        <taxon>Pseudomonadati</taxon>
        <taxon>Pseudomonadota</taxon>
        <taxon>Alphaproteobacteria</taxon>
        <taxon>Rhodobacterales</taxon>
        <taxon>Paracoccaceae</taxon>
        <taxon>Albidovulum</taxon>
    </lineage>
</organism>
<feature type="domain" description="Amine oxidase" evidence="1">
    <location>
        <begin position="20"/>
        <end position="411"/>
    </location>
</feature>
<evidence type="ECO:0000313" key="2">
    <source>
        <dbReference type="EMBL" id="SPH16607.1"/>
    </source>
</evidence>
<dbReference type="Pfam" id="PF01593">
    <property type="entry name" value="Amino_oxidase"/>
    <property type="match status" value="1"/>
</dbReference>
<dbReference type="PANTHER" id="PTHR42923">
    <property type="entry name" value="PROTOPORPHYRINOGEN OXIDASE"/>
    <property type="match status" value="1"/>
</dbReference>
<dbReference type="EMBL" id="OMOQ01000001">
    <property type="protein sequence ID" value="SPH16607.1"/>
    <property type="molecule type" value="Genomic_DNA"/>
</dbReference>
<keyword evidence="2" id="KW-0560">Oxidoreductase</keyword>
<dbReference type="GO" id="GO:0016491">
    <property type="term" value="F:oxidoreductase activity"/>
    <property type="evidence" value="ECO:0007669"/>
    <property type="project" value="UniProtKB-KW"/>
</dbReference>
<dbReference type="InterPro" id="IPR050464">
    <property type="entry name" value="Zeta_carotene_desat/Oxidored"/>
</dbReference>